<keyword evidence="10" id="KW-0012">Acyltransferase</keyword>
<keyword evidence="2" id="KW-1003">Cell membrane</keyword>
<evidence type="ECO:0000256" key="7">
    <source>
        <dbReference type="ARBA" id="ARBA00023136"/>
    </source>
</evidence>
<comment type="pathway">
    <text evidence="12">Glycan biosynthesis.</text>
</comment>
<accession>A0A917UKZ8</accession>
<comment type="caution">
    <text evidence="17">The sequence shown here is derived from an EMBL/GenBank/DDBJ whole genome shotgun (WGS) entry which is preliminary data.</text>
</comment>
<evidence type="ECO:0000256" key="11">
    <source>
        <dbReference type="ARBA" id="ARBA00023316"/>
    </source>
</evidence>
<dbReference type="GO" id="GO:0008360">
    <property type="term" value="P:regulation of cell shape"/>
    <property type="evidence" value="ECO:0007669"/>
    <property type="project" value="UniProtKB-UniRule"/>
</dbReference>
<dbReference type="GO" id="GO:0018104">
    <property type="term" value="P:peptidoglycan-protein cross-linking"/>
    <property type="evidence" value="ECO:0007669"/>
    <property type="project" value="TreeGrafter"/>
</dbReference>
<dbReference type="Proteomes" id="UP000657574">
    <property type="component" value="Unassembled WGS sequence"/>
</dbReference>
<dbReference type="GO" id="GO:0016746">
    <property type="term" value="F:acyltransferase activity"/>
    <property type="evidence" value="ECO:0007669"/>
    <property type="project" value="UniProtKB-KW"/>
</dbReference>
<dbReference type="InterPro" id="IPR041280">
    <property type="entry name" value="Big_10"/>
</dbReference>
<keyword evidence="7" id="KW-0472">Membrane</keyword>
<dbReference type="SUPFAM" id="SSF141523">
    <property type="entry name" value="L,D-transpeptidase catalytic domain-like"/>
    <property type="match status" value="1"/>
</dbReference>
<evidence type="ECO:0000256" key="3">
    <source>
        <dbReference type="ARBA" id="ARBA00022679"/>
    </source>
</evidence>
<evidence type="ECO:0000256" key="5">
    <source>
        <dbReference type="ARBA" id="ARBA00022960"/>
    </source>
</evidence>
<name>A0A917UKZ8_9ACTN</name>
<protein>
    <recommendedName>
        <fullName evidence="16">L,D-TPase catalytic domain-containing protein</fullName>
    </recommendedName>
</protein>
<feature type="region of interest" description="Disordered" evidence="14">
    <location>
        <begin position="47"/>
        <end position="72"/>
    </location>
</feature>
<evidence type="ECO:0000313" key="18">
    <source>
        <dbReference type="Proteomes" id="UP000657574"/>
    </source>
</evidence>
<dbReference type="Gene3D" id="2.40.440.10">
    <property type="entry name" value="L,D-transpeptidase catalytic domain-like"/>
    <property type="match status" value="1"/>
</dbReference>
<evidence type="ECO:0000256" key="9">
    <source>
        <dbReference type="ARBA" id="ARBA00023288"/>
    </source>
</evidence>
<dbReference type="GO" id="GO:0071972">
    <property type="term" value="F:peptidoglycan L,D-transpeptidase activity"/>
    <property type="evidence" value="ECO:0007669"/>
    <property type="project" value="TreeGrafter"/>
</dbReference>
<dbReference type="EMBL" id="BMQA01000084">
    <property type="protein sequence ID" value="GGJ65250.1"/>
    <property type="molecule type" value="Genomic_DNA"/>
</dbReference>
<keyword evidence="3" id="KW-0808">Transferase</keyword>
<dbReference type="Pfam" id="PF17964">
    <property type="entry name" value="Big_10"/>
    <property type="match status" value="1"/>
</dbReference>
<sequence length="420" mass="44891">MSKLPRTRTVVGCTLLVTALGAGVTACGSDGNPLSAEPYDAADQISFNAPTGAGKRADPDKPLEVTSNGDGRITDVTAVDSTGRYVAGELAADGSRWHSTSPLAANAHYTVRISTEDEDGAPGRKELTFDTSKSTDKKTLDVTFGPKAGAYGVGQPVTADLNQPVKDKAQRAVVERALRVDSVPAVQGSWYWVDDKQLHFRPKEYWPAHATITAHSNLEGVKVGDRLRGGKAKDLKLTIGDRIEAITDAATHQLTVYKNGAEIKKLPVTTGKPGFETRNGVKVVLEKQYLVRMRSETIGISAGTSDSYDLPVYYATRVTWSGEYVHAAPWSVGSQGYANVSHGCTGMSTSNAEWFYDYVHPGDIVKVVNSNGNTMEPFGNGFGDWNVDWTKWHTGSALTGTGTPDAAAQQAAARLQPTAV</sequence>
<dbReference type="InterPro" id="IPR038063">
    <property type="entry name" value="Transpep_catalytic_dom"/>
</dbReference>
<gene>
    <name evidence="17" type="ORF">GCM10010121_089840</name>
</gene>
<keyword evidence="8" id="KW-0564">Palmitate</keyword>
<feature type="active site" description="Nucleophile" evidence="13">
    <location>
        <position position="344"/>
    </location>
</feature>
<keyword evidence="18" id="KW-1185">Reference proteome</keyword>
<evidence type="ECO:0000256" key="10">
    <source>
        <dbReference type="ARBA" id="ARBA00023315"/>
    </source>
</evidence>
<dbReference type="FunFam" id="2.40.440.10:FF:000005">
    <property type="entry name" value="L,D-transpeptidase 2"/>
    <property type="match status" value="1"/>
</dbReference>
<organism evidence="17 18">
    <name type="scientific">Streptomyces brasiliensis</name>
    <dbReference type="NCBI Taxonomy" id="1954"/>
    <lineage>
        <taxon>Bacteria</taxon>
        <taxon>Bacillati</taxon>
        <taxon>Actinomycetota</taxon>
        <taxon>Actinomycetes</taxon>
        <taxon>Kitasatosporales</taxon>
        <taxon>Streptomycetaceae</taxon>
        <taxon>Streptomyces</taxon>
    </lineage>
</organism>
<dbReference type="GO" id="GO:0005576">
    <property type="term" value="C:extracellular region"/>
    <property type="evidence" value="ECO:0007669"/>
    <property type="project" value="TreeGrafter"/>
</dbReference>
<dbReference type="PROSITE" id="PS52029">
    <property type="entry name" value="LD_TPASE"/>
    <property type="match status" value="1"/>
</dbReference>
<keyword evidence="6 13" id="KW-0573">Peptidoglycan synthesis</keyword>
<dbReference type="CDD" id="cd16913">
    <property type="entry name" value="YkuD_like"/>
    <property type="match status" value="1"/>
</dbReference>
<dbReference type="PANTHER" id="PTHR30582:SF2">
    <property type="entry name" value="L,D-TRANSPEPTIDASE YCIB-RELATED"/>
    <property type="match status" value="1"/>
</dbReference>
<dbReference type="RefSeq" id="WP_189317073.1">
    <property type="nucleotide sequence ID" value="NZ_BMQA01000084.1"/>
</dbReference>
<feature type="active site" description="Proton donor/acceptor" evidence="13">
    <location>
        <position position="326"/>
    </location>
</feature>
<evidence type="ECO:0000259" key="16">
    <source>
        <dbReference type="PROSITE" id="PS52029"/>
    </source>
</evidence>
<dbReference type="PROSITE" id="PS51257">
    <property type="entry name" value="PROKAR_LIPOPROTEIN"/>
    <property type="match status" value="1"/>
</dbReference>
<reference evidence="17" key="2">
    <citation type="submission" date="2020-09" db="EMBL/GenBank/DDBJ databases">
        <authorList>
            <person name="Sun Q."/>
            <person name="Ohkuma M."/>
        </authorList>
    </citation>
    <scope>NUCLEOTIDE SEQUENCE</scope>
    <source>
        <strain evidence="17">JCM 3086</strain>
    </source>
</reference>
<keyword evidence="5 13" id="KW-0133">Cell shape</keyword>
<proteinExistence type="predicted"/>
<evidence type="ECO:0000313" key="17">
    <source>
        <dbReference type="EMBL" id="GGJ65250.1"/>
    </source>
</evidence>
<keyword evidence="11 13" id="KW-0961">Cell wall biogenesis/degradation</keyword>
<feature type="chain" id="PRO_5037943431" description="L,D-TPase catalytic domain-containing protein" evidence="15">
    <location>
        <begin position="29"/>
        <end position="420"/>
    </location>
</feature>
<evidence type="ECO:0000256" key="14">
    <source>
        <dbReference type="SAM" id="MobiDB-lite"/>
    </source>
</evidence>
<evidence type="ECO:0000256" key="6">
    <source>
        <dbReference type="ARBA" id="ARBA00022984"/>
    </source>
</evidence>
<keyword evidence="4 15" id="KW-0732">Signal</keyword>
<dbReference type="Gene3D" id="2.60.40.3710">
    <property type="match status" value="1"/>
</dbReference>
<keyword evidence="9" id="KW-0449">Lipoprotein</keyword>
<evidence type="ECO:0000256" key="1">
    <source>
        <dbReference type="ARBA" id="ARBA00004752"/>
    </source>
</evidence>
<feature type="signal peptide" evidence="15">
    <location>
        <begin position="1"/>
        <end position="28"/>
    </location>
</feature>
<comment type="pathway">
    <text evidence="1 13">Cell wall biogenesis; peptidoglycan biosynthesis.</text>
</comment>
<evidence type="ECO:0000256" key="15">
    <source>
        <dbReference type="SAM" id="SignalP"/>
    </source>
</evidence>
<dbReference type="InterPro" id="IPR050979">
    <property type="entry name" value="LD-transpeptidase"/>
</dbReference>
<evidence type="ECO:0000256" key="8">
    <source>
        <dbReference type="ARBA" id="ARBA00023139"/>
    </source>
</evidence>
<evidence type="ECO:0000256" key="2">
    <source>
        <dbReference type="ARBA" id="ARBA00022475"/>
    </source>
</evidence>
<dbReference type="FunFam" id="2.60.40.3780:FF:000001">
    <property type="entry name" value="L,D-transpeptidase 2"/>
    <property type="match status" value="1"/>
</dbReference>
<evidence type="ECO:0000256" key="13">
    <source>
        <dbReference type="PROSITE-ProRule" id="PRU01373"/>
    </source>
</evidence>
<dbReference type="GO" id="GO:0071555">
    <property type="term" value="P:cell wall organization"/>
    <property type="evidence" value="ECO:0007669"/>
    <property type="project" value="UniProtKB-UniRule"/>
</dbReference>
<dbReference type="Pfam" id="PF03734">
    <property type="entry name" value="YkuD"/>
    <property type="match status" value="1"/>
</dbReference>
<dbReference type="PANTHER" id="PTHR30582">
    <property type="entry name" value="L,D-TRANSPEPTIDASE"/>
    <property type="match status" value="1"/>
</dbReference>
<dbReference type="Gene3D" id="2.60.40.3780">
    <property type="match status" value="1"/>
</dbReference>
<dbReference type="InterPro" id="IPR005490">
    <property type="entry name" value="LD_TPept_cat_dom"/>
</dbReference>
<reference evidence="17" key="1">
    <citation type="journal article" date="2014" name="Int. J. Syst. Evol. Microbiol.">
        <title>Complete genome sequence of Corynebacterium casei LMG S-19264T (=DSM 44701T), isolated from a smear-ripened cheese.</title>
        <authorList>
            <consortium name="US DOE Joint Genome Institute (JGI-PGF)"/>
            <person name="Walter F."/>
            <person name="Albersmeier A."/>
            <person name="Kalinowski J."/>
            <person name="Ruckert C."/>
        </authorList>
    </citation>
    <scope>NUCLEOTIDE SEQUENCE</scope>
    <source>
        <strain evidence="17">JCM 3086</strain>
    </source>
</reference>
<evidence type="ECO:0000256" key="12">
    <source>
        <dbReference type="ARBA" id="ARBA00060592"/>
    </source>
</evidence>
<evidence type="ECO:0000256" key="4">
    <source>
        <dbReference type="ARBA" id="ARBA00022729"/>
    </source>
</evidence>
<feature type="domain" description="L,D-TPase catalytic" evidence="16">
    <location>
        <begin position="243"/>
        <end position="368"/>
    </location>
</feature>
<dbReference type="AlphaFoldDB" id="A0A917UKZ8"/>